<keyword evidence="2" id="KW-1185">Reference proteome</keyword>
<dbReference type="KEGG" id="wei:EQG49_03775"/>
<dbReference type="Gene3D" id="3.30.1330.30">
    <property type="match status" value="1"/>
</dbReference>
<sequence>MIVIYAGANWATPYVVELQRSILLMSDNKSSLDTHMDKGLYGTPQINPDEQRKFLGTFRERVYATMTVAELRQDGYLAEWQQEMHDHPVATLLLNGNLDVDAFTPYIKLAKQFNIPFSLKTEERFGTESDAVAIELVNASAVNITELDIATHREAAKPVAVAAPAKKSLWQRLFNSHKQ</sequence>
<protein>
    <submittedName>
        <fullName evidence="1">DUF1694 domain-containing protein</fullName>
    </submittedName>
</protein>
<dbReference type="PIRSF" id="PIRSF034303">
    <property type="entry name" value="DUF1694"/>
    <property type="match status" value="1"/>
</dbReference>
<evidence type="ECO:0000313" key="2">
    <source>
        <dbReference type="Proteomes" id="UP000292886"/>
    </source>
</evidence>
<name>A0A4P6YSF7_9LACO</name>
<dbReference type="InterPro" id="IPR029064">
    <property type="entry name" value="Ribosomal_eL30-like_sf"/>
</dbReference>
<accession>A0A4P6YSF7</accession>
<gene>
    <name evidence="1" type="ORF">EQG49_03775</name>
</gene>
<dbReference type="InterPro" id="IPR012543">
    <property type="entry name" value="DUF1694"/>
</dbReference>
<dbReference type="AlphaFoldDB" id="A0A4P6YSF7"/>
<organism evidence="1 2">
    <name type="scientific">Periweissella cryptocerci</name>
    <dbReference type="NCBI Taxonomy" id="2506420"/>
    <lineage>
        <taxon>Bacteria</taxon>
        <taxon>Bacillati</taxon>
        <taxon>Bacillota</taxon>
        <taxon>Bacilli</taxon>
        <taxon>Lactobacillales</taxon>
        <taxon>Lactobacillaceae</taxon>
        <taxon>Periweissella</taxon>
    </lineage>
</organism>
<dbReference type="EMBL" id="CP037940">
    <property type="protein sequence ID" value="QBO35638.1"/>
    <property type="molecule type" value="Genomic_DNA"/>
</dbReference>
<dbReference type="Pfam" id="PF07997">
    <property type="entry name" value="DUF1694"/>
    <property type="match status" value="1"/>
</dbReference>
<dbReference type="OrthoDB" id="95278at2"/>
<proteinExistence type="predicted"/>
<dbReference type="Proteomes" id="UP000292886">
    <property type="component" value="Chromosome"/>
</dbReference>
<dbReference type="SUPFAM" id="SSF160515">
    <property type="entry name" value="YueI-like"/>
    <property type="match status" value="1"/>
</dbReference>
<reference evidence="2" key="1">
    <citation type="submission" date="2019-03" db="EMBL/GenBank/DDBJ databases">
        <title>Weissella sp. 26KH-42 Genome sequencing.</title>
        <authorList>
            <person name="Heo J."/>
            <person name="Kim S.-J."/>
            <person name="Kim J.-S."/>
            <person name="Hong S.-B."/>
            <person name="Kwon S.-W."/>
        </authorList>
    </citation>
    <scope>NUCLEOTIDE SEQUENCE [LARGE SCALE GENOMIC DNA]</scope>
    <source>
        <strain evidence="2">26KH-42</strain>
    </source>
</reference>
<evidence type="ECO:0000313" key="1">
    <source>
        <dbReference type="EMBL" id="QBO35638.1"/>
    </source>
</evidence>